<gene>
    <name evidence="1" type="ORF">MVEN_00930800</name>
</gene>
<dbReference type="OrthoDB" id="3223806at2759"/>
<dbReference type="EMBL" id="JACAZI010000007">
    <property type="protein sequence ID" value="KAF7356014.1"/>
    <property type="molecule type" value="Genomic_DNA"/>
</dbReference>
<dbReference type="Proteomes" id="UP000620124">
    <property type="component" value="Unassembled WGS sequence"/>
</dbReference>
<organism evidence="1 2">
    <name type="scientific">Mycena venus</name>
    <dbReference type="NCBI Taxonomy" id="2733690"/>
    <lineage>
        <taxon>Eukaryota</taxon>
        <taxon>Fungi</taxon>
        <taxon>Dikarya</taxon>
        <taxon>Basidiomycota</taxon>
        <taxon>Agaricomycotina</taxon>
        <taxon>Agaricomycetes</taxon>
        <taxon>Agaricomycetidae</taxon>
        <taxon>Agaricales</taxon>
        <taxon>Marasmiineae</taxon>
        <taxon>Mycenaceae</taxon>
        <taxon>Mycena</taxon>
    </lineage>
</organism>
<protein>
    <submittedName>
        <fullName evidence="1">Metacaspase-7</fullName>
    </submittedName>
</protein>
<sequence length="270" mass="30404">MTLLVHTPIDFPYTTDLFRTTSSTLPPRYAQAHSIREAHIILRSEGNEIVIEPRTPTMRKCYDETRLPLGNPTHLPAALDGVAHFIYLLDCYNEASPLRGIALEMHRLLGDFPHRRPDLSVGHDGNMVKGGAVLFASEEGAKYGFTIRNTSPEDLFPYLFYFDPEDFTVQLWYSPQDASTPPLKSGGTVTLGMGDEPAYQFALELDQLQSSGFLKLFVATEYSDLGWIQQKLSPFDPLFHSNRANPHAEEQLDRVPKWDALTVMLTMTAE</sequence>
<evidence type="ECO:0000313" key="2">
    <source>
        <dbReference type="Proteomes" id="UP000620124"/>
    </source>
</evidence>
<proteinExistence type="predicted"/>
<name>A0A8H6YCW9_9AGAR</name>
<accession>A0A8H6YCW9</accession>
<comment type="caution">
    <text evidence="1">The sequence shown here is derived from an EMBL/GenBank/DDBJ whole genome shotgun (WGS) entry which is preliminary data.</text>
</comment>
<dbReference type="AlphaFoldDB" id="A0A8H6YCW9"/>
<evidence type="ECO:0000313" key="1">
    <source>
        <dbReference type="EMBL" id="KAF7356014.1"/>
    </source>
</evidence>
<reference evidence="1" key="1">
    <citation type="submission" date="2020-05" db="EMBL/GenBank/DDBJ databases">
        <title>Mycena genomes resolve the evolution of fungal bioluminescence.</title>
        <authorList>
            <person name="Tsai I.J."/>
        </authorList>
    </citation>
    <scope>NUCLEOTIDE SEQUENCE</scope>
    <source>
        <strain evidence="1">CCC161011</strain>
    </source>
</reference>
<keyword evidence="2" id="KW-1185">Reference proteome</keyword>